<feature type="compositionally biased region" description="Polar residues" evidence="1">
    <location>
        <begin position="16"/>
        <end position="29"/>
    </location>
</feature>
<evidence type="ECO:0000256" key="1">
    <source>
        <dbReference type="SAM" id="MobiDB-lite"/>
    </source>
</evidence>
<evidence type="ECO:0008006" key="4">
    <source>
        <dbReference type="Google" id="ProtNLM"/>
    </source>
</evidence>
<dbReference type="EMBL" id="KN549280">
    <property type="protein sequence ID" value="KHJ98729.1"/>
    <property type="molecule type" value="Genomic_DNA"/>
</dbReference>
<dbReference type="AlphaFoldDB" id="A0A0B1TNB3"/>
<feature type="region of interest" description="Disordered" evidence="1">
    <location>
        <begin position="1"/>
        <end position="36"/>
    </location>
</feature>
<proteinExistence type="predicted"/>
<accession>A0A0B1TNB3</accession>
<organism evidence="2 3">
    <name type="scientific">Oesophagostomum dentatum</name>
    <name type="common">Nodular worm</name>
    <dbReference type="NCBI Taxonomy" id="61180"/>
    <lineage>
        <taxon>Eukaryota</taxon>
        <taxon>Metazoa</taxon>
        <taxon>Ecdysozoa</taxon>
        <taxon>Nematoda</taxon>
        <taxon>Chromadorea</taxon>
        <taxon>Rhabditida</taxon>
        <taxon>Rhabditina</taxon>
        <taxon>Rhabditomorpha</taxon>
        <taxon>Strongyloidea</taxon>
        <taxon>Strongylidae</taxon>
        <taxon>Oesophagostomum</taxon>
    </lineage>
</organism>
<sequence length="663" mass="74552">MPPKPQRSKNADVASASKTASQMSLSTPGDCNGEDSSDYSKISTAELIKCVKELNKKPIIEQMLTAVAKKIHSDVADEIGAEKRSRTIVISGIEEHARALRASERAADLKAKNAANSTVRMMNEYREIPIHKPDKIVSKLRKEKWNMDKPDHLQDPFTTRSGIKYLEKYGGKGITIDDTFDITKYALRLATLHVVDDAGVGFPVAFLLSSKMSSKELAKLFLLIKKHEAKVVGSMFRNMLTKPLSTTKTHMPALLLGYHKEARHDELHGTDLFKQKKRAVRGTTAHFGRNSKNIGNHKQALLHYSGKPNNSHCDRCGVCAYRMQCACANSTQPGVACIHKHAVATFDTQVRALLPVQHKLATTSTSTVTLTKPPIPITFEEVIAEVYEDEQNTTTNVAQTTTPCISVEVNDEAMEQFRQLEETVARMYEVMRTALKCEKPEFIRIMRTTIEEKKKKPLKQRRESETSHANVERYLEIDRENLCSCFNCGKREPAQDGEGDILWFSCSNVKHCRAWTREQCSGGLGRKCQICGVGTWTEETVETSKQDTRQAKRKNVSANLHCVINNEWFMKQPLKQHKNQKILVLAIRQTLNVVRDVGENERPLAPELPGVAPRWGQRRRYLHKDALIALSTASAASRILLPCTSDSPSIRYCTQMTPYLGRH</sequence>
<protein>
    <recommendedName>
        <fullName evidence="4">SWIM-type domain-containing protein</fullName>
    </recommendedName>
</protein>
<dbReference type="Proteomes" id="UP000053660">
    <property type="component" value="Unassembled WGS sequence"/>
</dbReference>
<gene>
    <name evidence="2" type="ORF">OESDEN_01278</name>
</gene>
<reference evidence="2 3" key="1">
    <citation type="submission" date="2014-03" db="EMBL/GenBank/DDBJ databases">
        <title>Draft genome of the hookworm Oesophagostomum dentatum.</title>
        <authorList>
            <person name="Mitreva M."/>
        </authorList>
    </citation>
    <scope>NUCLEOTIDE SEQUENCE [LARGE SCALE GENOMIC DNA]</scope>
    <source>
        <strain evidence="2 3">OD-Hann</strain>
    </source>
</reference>
<keyword evidence="3" id="KW-1185">Reference proteome</keyword>
<evidence type="ECO:0000313" key="3">
    <source>
        <dbReference type="Proteomes" id="UP000053660"/>
    </source>
</evidence>
<name>A0A0B1TNB3_OESDE</name>
<evidence type="ECO:0000313" key="2">
    <source>
        <dbReference type="EMBL" id="KHJ98729.1"/>
    </source>
</evidence>